<dbReference type="NCBIfam" id="TIGR03026">
    <property type="entry name" value="NDP-sugDHase"/>
    <property type="match status" value="1"/>
</dbReference>
<evidence type="ECO:0000256" key="6">
    <source>
        <dbReference type="ARBA" id="ARBA00030172"/>
    </source>
</evidence>
<evidence type="ECO:0000259" key="9">
    <source>
        <dbReference type="SMART" id="SM00984"/>
    </source>
</evidence>
<evidence type="ECO:0000256" key="5">
    <source>
        <dbReference type="ARBA" id="ARBA00023027"/>
    </source>
</evidence>
<dbReference type="EC" id="1.1.1.336" evidence="2"/>
<dbReference type="PIRSF" id="PIRSF500136">
    <property type="entry name" value="UDP_ManNAc_DH"/>
    <property type="match status" value="1"/>
</dbReference>
<dbReference type="EMBL" id="JBHRWN010000002">
    <property type="protein sequence ID" value="MFC3476127.1"/>
    <property type="molecule type" value="Genomic_DNA"/>
</dbReference>
<keyword evidence="4" id="KW-0560">Oxidoreductase</keyword>
<evidence type="ECO:0000313" key="11">
    <source>
        <dbReference type="Proteomes" id="UP001595660"/>
    </source>
</evidence>
<feature type="domain" description="UDP-glucose/GDP-mannose dehydrogenase C-terminal" evidence="9">
    <location>
        <begin position="327"/>
        <end position="427"/>
    </location>
</feature>
<dbReference type="InterPro" id="IPR036291">
    <property type="entry name" value="NAD(P)-bd_dom_sf"/>
</dbReference>
<protein>
    <recommendedName>
        <fullName evidence="3">UDP-N-acetyl-D-mannosamine dehydrogenase</fullName>
        <ecNumber evidence="2">1.1.1.336</ecNumber>
    </recommendedName>
    <alternativeName>
        <fullName evidence="6">UDP-ManNAc 6-dehydrogenase</fullName>
    </alternativeName>
</protein>
<dbReference type="Gene3D" id="3.40.50.720">
    <property type="entry name" value="NAD(P)-binding Rossmann-like Domain"/>
    <property type="match status" value="2"/>
</dbReference>
<dbReference type="SUPFAM" id="SSF51735">
    <property type="entry name" value="NAD(P)-binding Rossmann-fold domains"/>
    <property type="match status" value="1"/>
</dbReference>
<comment type="caution">
    <text evidence="10">The sequence shown here is derived from an EMBL/GenBank/DDBJ whole genome shotgun (WGS) entry which is preliminary data.</text>
</comment>
<dbReference type="InterPro" id="IPR017476">
    <property type="entry name" value="UDP-Glc/GDP-Man"/>
</dbReference>
<dbReference type="PIRSF" id="PIRSF000124">
    <property type="entry name" value="UDPglc_GDPman_dh"/>
    <property type="match status" value="1"/>
</dbReference>
<dbReference type="PANTHER" id="PTHR43491:SF2">
    <property type="entry name" value="UDP-N-ACETYL-D-MANNOSAMINE DEHYDROGENASE"/>
    <property type="match status" value="1"/>
</dbReference>
<dbReference type="Pfam" id="PF03721">
    <property type="entry name" value="UDPG_MGDP_dh_N"/>
    <property type="match status" value="1"/>
</dbReference>
<comment type="catalytic activity">
    <reaction evidence="7">
        <text>UDP-N-acetyl-alpha-D-mannosamine + 2 NAD(+) + H2O = UDP-N-acetyl-alpha-D-mannosaminouronate + 2 NADH + 3 H(+)</text>
        <dbReference type="Rhea" id="RHEA:25780"/>
        <dbReference type="ChEBI" id="CHEBI:15377"/>
        <dbReference type="ChEBI" id="CHEBI:15378"/>
        <dbReference type="ChEBI" id="CHEBI:57540"/>
        <dbReference type="ChEBI" id="CHEBI:57945"/>
        <dbReference type="ChEBI" id="CHEBI:68623"/>
        <dbReference type="ChEBI" id="CHEBI:70731"/>
        <dbReference type="EC" id="1.1.1.336"/>
    </reaction>
</comment>
<evidence type="ECO:0000256" key="7">
    <source>
        <dbReference type="ARBA" id="ARBA00049130"/>
    </source>
</evidence>
<name>A0ABD5NAC3_9EURY</name>
<dbReference type="InterPro" id="IPR014027">
    <property type="entry name" value="UDP-Glc/GDP-Man_DH_C"/>
</dbReference>
<dbReference type="RefSeq" id="WP_232569329.1">
    <property type="nucleotide sequence ID" value="NZ_CP089466.1"/>
</dbReference>
<sequence length="440" mass="45285">MSERDRDANARAAAGATLRRSCRAVVVGVGTVGLHRALAFDDAGLDVVGYDVDESLVADYRRGRDGTETVGDDRLAASDCSFTADPACVADADVVTVSVPTGRGGDGRSLELVRDAAATVGEHLTAGTTVVLESTVHPGGVRGVFAPALERASGLDAGREFAVAHSPERLSPGGRTDVRTKLVGADDPAVARDVADLYGRVHDSVHVVDDPAVAAAAKCVENVYRDVTIALVNELAAALDALELDADAVLDAAATKWNVPRLDPGLVGGTCLPVDPELFAARAARAGAATPLVRTARAVNEAVPARVADEVVTALGERGDPGDSTVLLLGLAYKADVADLAGSRCVDVAERLADSGADVVGYDPLVSADRADRTLPFDVTEECSFRGVDAVAVLVGHEAFDSLTLADVAGATADPPAVVDVPRVFDRARAADHGVSYRCP</sequence>
<dbReference type="AlphaFoldDB" id="A0ABD5NAC3"/>
<proteinExistence type="inferred from homology"/>
<dbReference type="InterPro" id="IPR036220">
    <property type="entry name" value="UDP-Glc/GDP-Man_DH_C_sf"/>
</dbReference>
<dbReference type="InterPro" id="IPR014026">
    <property type="entry name" value="UDP-Glc/GDP-Man_DH_dimer"/>
</dbReference>
<keyword evidence="5" id="KW-0520">NAD</keyword>
<dbReference type="GeneID" id="69117964"/>
<gene>
    <name evidence="10" type="ORF">ACFOKC_00160</name>
</gene>
<evidence type="ECO:0000256" key="2">
    <source>
        <dbReference type="ARBA" id="ARBA00012935"/>
    </source>
</evidence>
<dbReference type="SUPFAM" id="SSF52413">
    <property type="entry name" value="UDP-glucose/GDP-mannose dehydrogenase C-terminal domain"/>
    <property type="match status" value="1"/>
</dbReference>
<accession>A0ABD5NAC3</accession>
<dbReference type="InterPro" id="IPR008927">
    <property type="entry name" value="6-PGluconate_DH-like_C_sf"/>
</dbReference>
<evidence type="ECO:0000256" key="1">
    <source>
        <dbReference type="ARBA" id="ARBA00006601"/>
    </source>
</evidence>
<evidence type="ECO:0000256" key="8">
    <source>
        <dbReference type="PIRNR" id="PIRNR000124"/>
    </source>
</evidence>
<evidence type="ECO:0000256" key="4">
    <source>
        <dbReference type="ARBA" id="ARBA00023002"/>
    </source>
</evidence>
<reference evidence="10 11" key="1">
    <citation type="journal article" date="2019" name="Int. J. Syst. Evol. Microbiol.">
        <title>The Global Catalogue of Microorganisms (GCM) 10K type strain sequencing project: providing services to taxonomists for standard genome sequencing and annotation.</title>
        <authorList>
            <consortium name="The Broad Institute Genomics Platform"/>
            <consortium name="The Broad Institute Genome Sequencing Center for Infectious Disease"/>
            <person name="Wu L."/>
            <person name="Ma J."/>
        </authorList>
    </citation>
    <scope>NUCLEOTIDE SEQUENCE [LARGE SCALE GENOMIC DNA]</scope>
    <source>
        <strain evidence="10 11">CGMCC 1.12562</strain>
    </source>
</reference>
<keyword evidence="11" id="KW-1185">Reference proteome</keyword>
<comment type="similarity">
    <text evidence="1 8">Belongs to the UDP-glucose/GDP-mannose dehydrogenase family.</text>
</comment>
<dbReference type="InterPro" id="IPR001732">
    <property type="entry name" value="UDP-Glc/GDP-Man_DH_N"/>
</dbReference>
<evidence type="ECO:0000313" key="10">
    <source>
        <dbReference type="EMBL" id="MFC3476127.1"/>
    </source>
</evidence>
<dbReference type="Proteomes" id="UP001595660">
    <property type="component" value="Unassembled WGS sequence"/>
</dbReference>
<dbReference type="PANTHER" id="PTHR43491">
    <property type="entry name" value="UDP-N-ACETYL-D-MANNOSAMINE DEHYDROGENASE"/>
    <property type="match status" value="1"/>
</dbReference>
<dbReference type="InterPro" id="IPR028359">
    <property type="entry name" value="UDP_ManNAc/GlcNAc_DH"/>
</dbReference>
<dbReference type="SUPFAM" id="SSF48179">
    <property type="entry name" value="6-phosphogluconate dehydrogenase C-terminal domain-like"/>
    <property type="match status" value="1"/>
</dbReference>
<evidence type="ECO:0000256" key="3">
    <source>
        <dbReference type="ARBA" id="ARBA00016796"/>
    </source>
</evidence>
<dbReference type="GO" id="GO:0089714">
    <property type="term" value="F:UDP-N-acetyl-D-mannosamine dehydrogenase activity"/>
    <property type="evidence" value="ECO:0007669"/>
    <property type="project" value="UniProtKB-EC"/>
</dbReference>
<dbReference type="Pfam" id="PF03720">
    <property type="entry name" value="UDPG_MGDP_dh_C"/>
    <property type="match status" value="1"/>
</dbReference>
<dbReference type="Pfam" id="PF00984">
    <property type="entry name" value="UDPG_MGDP_dh"/>
    <property type="match status" value="1"/>
</dbReference>
<organism evidence="10 11">
    <name type="scientific">Halobacterium litoreum</name>
    <dbReference type="NCBI Taxonomy" id="2039234"/>
    <lineage>
        <taxon>Archaea</taxon>
        <taxon>Methanobacteriati</taxon>
        <taxon>Methanobacteriota</taxon>
        <taxon>Stenosarchaea group</taxon>
        <taxon>Halobacteria</taxon>
        <taxon>Halobacteriales</taxon>
        <taxon>Halobacteriaceae</taxon>
        <taxon>Halobacterium</taxon>
    </lineage>
</organism>
<dbReference type="SMART" id="SM00984">
    <property type="entry name" value="UDPG_MGDP_dh_C"/>
    <property type="match status" value="1"/>
</dbReference>